<dbReference type="EMBL" id="JABFAC010000005">
    <property type="protein sequence ID" value="MBA0614116.1"/>
    <property type="molecule type" value="Genomic_DNA"/>
</dbReference>
<proteinExistence type="predicted"/>
<evidence type="ECO:0000313" key="1">
    <source>
        <dbReference type="EMBL" id="MBA0614116.1"/>
    </source>
</evidence>
<evidence type="ECO:0000313" key="2">
    <source>
        <dbReference type="Proteomes" id="UP000593561"/>
    </source>
</evidence>
<protein>
    <recommendedName>
        <fullName evidence="3">RNase H type-1 domain-containing protein</fullName>
    </recommendedName>
</protein>
<sequence length="37" mass="4093">MLEAKLWGILDGLKLIPNRRLKSALIQTDSLKATTAI</sequence>
<dbReference type="Proteomes" id="UP000593561">
    <property type="component" value="Unassembled WGS sequence"/>
</dbReference>
<evidence type="ECO:0008006" key="3">
    <source>
        <dbReference type="Google" id="ProtNLM"/>
    </source>
</evidence>
<organism evidence="1 2">
    <name type="scientific">Gossypium davidsonii</name>
    <name type="common">Davidson's cotton</name>
    <name type="synonym">Gossypium klotzschianum subsp. davidsonii</name>
    <dbReference type="NCBI Taxonomy" id="34287"/>
    <lineage>
        <taxon>Eukaryota</taxon>
        <taxon>Viridiplantae</taxon>
        <taxon>Streptophyta</taxon>
        <taxon>Embryophyta</taxon>
        <taxon>Tracheophyta</taxon>
        <taxon>Spermatophyta</taxon>
        <taxon>Magnoliopsida</taxon>
        <taxon>eudicotyledons</taxon>
        <taxon>Gunneridae</taxon>
        <taxon>Pentapetalae</taxon>
        <taxon>rosids</taxon>
        <taxon>malvids</taxon>
        <taxon>Malvales</taxon>
        <taxon>Malvaceae</taxon>
        <taxon>Malvoideae</taxon>
        <taxon>Gossypium</taxon>
    </lineage>
</organism>
<comment type="caution">
    <text evidence="1">The sequence shown here is derived from an EMBL/GenBank/DDBJ whole genome shotgun (WGS) entry which is preliminary data.</text>
</comment>
<name>A0A7J8RL98_GOSDV</name>
<keyword evidence="2" id="KW-1185">Reference proteome</keyword>
<reference evidence="1 2" key="1">
    <citation type="journal article" date="2019" name="Genome Biol. Evol.">
        <title>Insights into the evolution of the New World diploid cottons (Gossypium, subgenus Houzingenia) based on genome sequencing.</title>
        <authorList>
            <person name="Grover C.E."/>
            <person name="Arick M.A. 2nd"/>
            <person name="Thrash A."/>
            <person name="Conover J.L."/>
            <person name="Sanders W.S."/>
            <person name="Peterson D.G."/>
            <person name="Frelichowski J.E."/>
            <person name="Scheffler J.A."/>
            <person name="Scheffler B.E."/>
            <person name="Wendel J.F."/>
        </authorList>
    </citation>
    <scope>NUCLEOTIDE SEQUENCE [LARGE SCALE GENOMIC DNA]</scope>
    <source>
        <strain evidence="1">27</strain>
        <tissue evidence="1">Leaf</tissue>
    </source>
</reference>
<accession>A0A7J8RL98</accession>
<gene>
    <name evidence="1" type="ORF">Godav_014446</name>
</gene>
<dbReference type="AlphaFoldDB" id="A0A7J8RL98"/>